<protein>
    <recommendedName>
        <fullName evidence="6">Recombinase family protein</fullName>
    </recommendedName>
</protein>
<keyword evidence="5" id="KW-1185">Reference proteome</keyword>
<dbReference type="InterPro" id="IPR050639">
    <property type="entry name" value="SSR_resolvase"/>
</dbReference>
<dbReference type="Gene3D" id="3.90.1750.20">
    <property type="entry name" value="Putative Large Serine Recombinase, Chain B, Domain 2"/>
    <property type="match status" value="1"/>
</dbReference>
<proteinExistence type="predicted"/>
<name>A0ABP7UV02_9ACTN</name>
<dbReference type="InterPro" id="IPR036162">
    <property type="entry name" value="Resolvase-like_N_sf"/>
</dbReference>
<feature type="domain" description="Resolvase/invertase-type recombinase catalytic" evidence="2">
    <location>
        <begin position="35"/>
        <end position="183"/>
    </location>
</feature>
<dbReference type="CDD" id="cd00338">
    <property type="entry name" value="Ser_Recombinase"/>
    <property type="match status" value="1"/>
</dbReference>
<reference evidence="5" key="1">
    <citation type="journal article" date="2019" name="Int. J. Syst. Evol. Microbiol.">
        <title>The Global Catalogue of Microorganisms (GCM) 10K type strain sequencing project: providing services to taxonomists for standard genome sequencing and annotation.</title>
        <authorList>
            <consortium name="The Broad Institute Genomics Platform"/>
            <consortium name="The Broad Institute Genome Sequencing Center for Infectious Disease"/>
            <person name="Wu L."/>
            <person name="Ma J."/>
        </authorList>
    </citation>
    <scope>NUCLEOTIDE SEQUENCE [LARGE SCALE GENOMIC DNA]</scope>
    <source>
        <strain evidence="5">JCM 16925</strain>
    </source>
</reference>
<comment type="caution">
    <text evidence="4">The sequence shown here is derived from an EMBL/GenBank/DDBJ whole genome shotgun (WGS) entry which is preliminary data.</text>
</comment>
<dbReference type="InterPro" id="IPR006119">
    <property type="entry name" value="Resolv_N"/>
</dbReference>
<feature type="region of interest" description="Disordered" evidence="1">
    <location>
        <begin position="165"/>
        <end position="193"/>
    </location>
</feature>
<dbReference type="SUPFAM" id="SSF53041">
    <property type="entry name" value="Resolvase-like"/>
    <property type="match status" value="1"/>
</dbReference>
<dbReference type="PROSITE" id="PS51737">
    <property type="entry name" value="RECOMBINASE_DNA_BIND"/>
    <property type="match status" value="1"/>
</dbReference>
<dbReference type="EMBL" id="BAAAZY010000008">
    <property type="protein sequence ID" value="GAA4053519.1"/>
    <property type="molecule type" value="Genomic_DNA"/>
</dbReference>
<accession>A0ABP7UV02</accession>
<evidence type="ECO:0000259" key="3">
    <source>
        <dbReference type="PROSITE" id="PS51737"/>
    </source>
</evidence>
<dbReference type="Pfam" id="PF07508">
    <property type="entry name" value="Recombinase"/>
    <property type="match status" value="1"/>
</dbReference>
<dbReference type="PANTHER" id="PTHR30461:SF23">
    <property type="entry name" value="DNA RECOMBINASE-RELATED"/>
    <property type="match status" value="1"/>
</dbReference>
<dbReference type="InterPro" id="IPR038109">
    <property type="entry name" value="DNA_bind_recomb_sf"/>
</dbReference>
<evidence type="ECO:0000256" key="1">
    <source>
        <dbReference type="SAM" id="MobiDB-lite"/>
    </source>
</evidence>
<dbReference type="Gene3D" id="3.40.50.1390">
    <property type="entry name" value="Resolvase, N-terminal catalytic domain"/>
    <property type="match status" value="1"/>
</dbReference>
<feature type="domain" description="Recombinase" evidence="3">
    <location>
        <begin position="191"/>
        <end position="321"/>
    </location>
</feature>
<dbReference type="Proteomes" id="UP001499984">
    <property type="component" value="Unassembled WGS sequence"/>
</dbReference>
<dbReference type="RefSeq" id="WP_345011948.1">
    <property type="nucleotide sequence ID" value="NZ_BAAAZY010000008.1"/>
</dbReference>
<evidence type="ECO:0000313" key="4">
    <source>
        <dbReference type="EMBL" id="GAA4053519.1"/>
    </source>
</evidence>
<dbReference type="InterPro" id="IPR011109">
    <property type="entry name" value="DNA_bind_recombinase_dom"/>
</dbReference>
<dbReference type="SMART" id="SM00857">
    <property type="entry name" value="Resolvase"/>
    <property type="match status" value="1"/>
</dbReference>
<evidence type="ECO:0000313" key="5">
    <source>
        <dbReference type="Proteomes" id="UP001499984"/>
    </source>
</evidence>
<dbReference type="PROSITE" id="PS51736">
    <property type="entry name" value="RECOMBINASES_3"/>
    <property type="match status" value="1"/>
</dbReference>
<gene>
    <name evidence="4" type="ORF">GCM10022233_25990</name>
</gene>
<sequence length="564" mass="63795">MERADLPALRALGFSDDEIKELGLWEPATGDPADFAEAYLRRSKKKDTLTALRGHLRDICRRAHEERKQIRHVWFEQRSASKAHVRREEFDSACDAVLRGLSKTLYVWRTDRLSRRGMGAVDRLIDDFERKQRARIVSTSEGLDSAQPGMRIVFGILADRAREEAKSITDRTQSSSDEEKREGNWHGGIAPFGLYSPKGSRKLKRLASEHPLARRIAEYLLSGKVPQWIAQTLNNEGKRTRKGKLWRAQTIIHLAHSPAWAGLVPDRERVFDEDGNPLDKWIKRAEPLLDDKGNPVSCGEGVVTYAEWLKIQKIFAGRTGSERGKGRTKGTGRGVRQHKTVAGWILLCPRCKGPMSNGGTNYRCETRVSQGETACKGTVTSRQRVDEAVAVLWINHILSLSPESPTIHDIARRWLAYADPEKEARKQKTTALYDAAIERQAKLRKEFFVFGRMDEATFEELRKQQDELVAELRTELDELSVEADLTPLMDPYALTAIWEAEGIEGRRALFKAACKSLTISLPTKPGDRTPILDRLEPEWRDDSVNPAVEAAWVAWEKSRTASAV</sequence>
<evidence type="ECO:0008006" key="6">
    <source>
        <dbReference type="Google" id="ProtNLM"/>
    </source>
</evidence>
<dbReference type="Pfam" id="PF00239">
    <property type="entry name" value="Resolvase"/>
    <property type="match status" value="1"/>
</dbReference>
<evidence type="ECO:0000259" key="2">
    <source>
        <dbReference type="PROSITE" id="PS51736"/>
    </source>
</evidence>
<dbReference type="PANTHER" id="PTHR30461">
    <property type="entry name" value="DNA-INVERTASE FROM LAMBDOID PROPHAGE"/>
    <property type="match status" value="1"/>
</dbReference>
<organism evidence="4 5">
    <name type="scientific">Streptomyces shaanxiensis</name>
    <dbReference type="NCBI Taxonomy" id="653357"/>
    <lineage>
        <taxon>Bacteria</taxon>
        <taxon>Bacillati</taxon>
        <taxon>Actinomycetota</taxon>
        <taxon>Actinomycetes</taxon>
        <taxon>Kitasatosporales</taxon>
        <taxon>Streptomycetaceae</taxon>
        <taxon>Streptomyces</taxon>
    </lineage>
</organism>